<evidence type="ECO:0000256" key="2">
    <source>
        <dbReference type="ARBA" id="ARBA00005510"/>
    </source>
</evidence>
<dbReference type="InterPro" id="IPR036638">
    <property type="entry name" value="HLH_DNA-bd_sf"/>
</dbReference>
<dbReference type="SUPFAM" id="SSF47459">
    <property type="entry name" value="HLH, helix-loop-helix DNA-binding domain"/>
    <property type="match status" value="1"/>
</dbReference>
<dbReference type="OrthoDB" id="690068at2759"/>
<dbReference type="InterPro" id="IPR002912">
    <property type="entry name" value="ACT_dom"/>
</dbReference>
<dbReference type="GO" id="GO:0005634">
    <property type="term" value="C:nucleus"/>
    <property type="evidence" value="ECO:0007669"/>
    <property type="project" value="UniProtKB-SubCell"/>
</dbReference>
<comment type="similarity">
    <text evidence="2">Belongs to the bHLH protein family.</text>
</comment>
<dbReference type="InterPro" id="IPR052610">
    <property type="entry name" value="bHLH_transcription_regulator"/>
</dbReference>
<evidence type="ECO:0000259" key="6">
    <source>
        <dbReference type="PROSITE" id="PS50888"/>
    </source>
</evidence>
<gene>
    <name evidence="8" type="ORF">SI8410_03004432</name>
</gene>
<dbReference type="InterPro" id="IPR011598">
    <property type="entry name" value="bHLH_dom"/>
</dbReference>
<dbReference type="Pfam" id="PF22754">
    <property type="entry name" value="bHLH-TF_ACT-like_plant"/>
    <property type="match status" value="1"/>
</dbReference>
<feature type="domain" description="ACT" evidence="7">
    <location>
        <begin position="266"/>
        <end position="336"/>
    </location>
</feature>
<feature type="domain" description="BHLH" evidence="6">
    <location>
        <begin position="155"/>
        <end position="204"/>
    </location>
</feature>
<dbReference type="GO" id="GO:0046983">
    <property type="term" value="F:protein dimerization activity"/>
    <property type="evidence" value="ECO:0007669"/>
    <property type="project" value="InterPro"/>
</dbReference>
<evidence type="ECO:0000256" key="5">
    <source>
        <dbReference type="ARBA" id="ARBA00023242"/>
    </source>
</evidence>
<dbReference type="AlphaFoldDB" id="A0A7I8K9Z8"/>
<keyword evidence="5" id="KW-0539">Nucleus</keyword>
<name>A0A7I8K9Z8_SPIIN</name>
<sequence>MELSSVRWVSDLVDDPSYSYINQREMSSLEELTPQHIAAALGDDFQSTFSSGSHTSYPTFTSYGSAEGKTFSCSSVETSGADQTSTAVPDVSSPRILTFSSRPLVGGFAVSPPPPPPLRPKEEAGFSITRGSKRNYETMLAQGTKKVNGGARPPSQAQDHIIAERKRREKLSQKFIALSAIVPGLKKMDKASVLGDAIKYVKQLQERVVALEDQSTRRTVESAVLVRRSQLSLDDGISSSDENFDGPTAGTPLPEIEAKLCEKSVLVRVHCEKRKGVLSRLLDEIEKLHLTVVNTSSVPFANSALDITVTAQVEDGFSITVKDLVKHLNLACRQFI</sequence>
<organism evidence="8 9">
    <name type="scientific">Spirodela intermedia</name>
    <name type="common">Intermediate duckweed</name>
    <dbReference type="NCBI Taxonomy" id="51605"/>
    <lineage>
        <taxon>Eukaryota</taxon>
        <taxon>Viridiplantae</taxon>
        <taxon>Streptophyta</taxon>
        <taxon>Embryophyta</taxon>
        <taxon>Tracheophyta</taxon>
        <taxon>Spermatophyta</taxon>
        <taxon>Magnoliopsida</taxon>
        <taxon>Liliopsida</taxon>
        <taxon>Araceae</taxon>
        <taxon>Lemnoideae</taxon>
        <taxon>Spirodela</taxon>
    </lineage>
</organism>
<dbReference type="InterPro" id="IPR054502">
    <property type="entry name" value="bHLH-TF_ACT-like_plant"/>
</dbReference>
<keyword evidence="3" id="KW-0805">Transcription regulation</keyword>
<evidence type="ECO:0000313" key="8">
    <source>
        <dbReference type="EMBL" id="CAA7393716.1"/>
    </source>
</evidence>
<dbReference type="PROSITE" id="PS50888">
    <property type="entry name" value="BHLH"/>
    <property type="match status" value="1"/>
</dbReference>
<dbReference type="CDD" id="cd11452">
    <property type="entry name" value="bHLH_AtNAI1_like"/>
    <property type="match status" value="1"/>
</dbReference>
<protein>
    <submittedName>
        <fullName evidence="8">Uncharacterized protein</fullName>
    </submittedName>
</protein>
<dbReference type="Gene3D" id="4.10.280.10">
    <property type="entry name" value="Helix-loop-helix DNA-binding domain"/>
    <property type="match status" value="1"/>
</dbReference>
<accession>A0A7I8K9Z8</accession>
<dbReference type="EMBL" id="LR746266">
    <property type="protein sequence ID" value="CAA7393716.1"/>
    <property type="molecule type" value="Genomic_DNA"/>
</dbReference>
<evidence type="ECO:0000256" key="1">
    <source>
        <dbReference type="ARBA" id="ARBA00004123"/>
    </source>
</evidence>
<dbReference type="PANTHER" id="PTHR45959">
    <property type="entry name" value="BHLH TRANSCRIPTION FACTOR"/>
    <property type="match status" value="1"/>
</dbReference>
<evidence type="ECO:0000256" key="3">
    <source>
        <dbReference type="ARBA" id="ARBA00023015"/>
    </source>
</evidence>
<reference evidence="8" key="1">
    <citation type="submission" date="2020-02" db="EMBL/GenBank/DDBJ databases">
        <authorList>
            <person name="Scholz U."/>
            <person name="Mascher M."/>
            <person name="Fiebig A."/>
        </authorList>
    </citation>
    <scope>NUCLEOTIDE SEQUENCE</scope>
</reference>
<evidence type="ECO:0000259" key="7">
    <source>
        <dbReference type="PROSITE" id="PS51671"/>
    </source>
</evidence>
<comment type="subcellular location">
    <subcellularLocation>
        <location evidence="1">Nucleus</location>
    </subcellularLocation>
</comment>
<dbReference type="PROSITE" id="PS51671">
    <property type="entry name" value="ACT"/>
    <property type="match status" value="1"/>
</dbReference>
<evidence type="ECO:0000313" key="9">
    <source>
        <dbReference type="Proteomes" id="UP000663760"/>
    </source>
</evidence>
<proteinExistence type="inferred from homology"/>
<evidence type="ECO:0000256" key="4">
    <source>
        <dbReference type="ARBA" id="ARBA00023163"/>
    </source>
</evidence>
<keyword evidence="9" id="KW-1185">Reference proteome</keyword>
<dbReference type="PANTHER" id="PTHR45959:SF2">
    <property type="entry name" value="BHLH TRANSCRIPTION FACTOR"/>
    <property type="match status" value="1"/>
</dbReference>
<dbReference type="Pfam" id="PF00010">
    <property type="entry name" value="HLH"/>
    <property type="match status" value="1"/>
</dbReference>
<dbReference type="SMART" id="SM00353">
    <property type="entry name" value="HLH"/>
    <property type="match status" value="1"/>
</dbReference>
<dbReference type="Proteomes" id="UP000663760">
    <property type="component" value="Chromosome 3"/>
</dbReference>
<keyword evidence="4" id="KW-0804">Transcription</keyword>